<dbReference type="GO" id="GO:0032580">
    <property type="term" value="C:Golgi cisterna membrane"/>
    <property type="evidence" value="ECO:0007669"/>
    <property type="project" value="UniProtKB-SubCell"/>
</dbReference>
<evidence type="ECO:0000256" key="8">
    <source>
        <dbReference type="ARBA" id="ARBA00023136"/>
    </source>
</evidence>
<dbReference type="FunCoup" id="E0VDG3">
    <property type="interactions" value="308"/>
</dbReference>
<keyword evidence="11" id="KW-0328">Glycosyltransferase</keyword>
<evidence type="ECO:0000256" key="3">
    <source>
        <dbReference type="ARBA" id="ARBA00022679"/>
    </source>
</evidence>
<keyword evidence="13" id="KW-1185">Reference proteome</keyword>
<sequence length="816" mass="96244">MRGYMGVESKHRQTYGKKVKSIRNAFGLKYNEDPMEILQMNSSYLKNQMNQDNLVFVGVMTAQKYLSSRAVAVFETWGRELPGKIAFFSSETSTVPSHRKDLPLVRLKNVDDSYPPQKKSFMMLRYMWENYGDRFEWFIRADDDVYIRPDKLETFLRSMDSRKPLFIGQAGRGNQEEFGLLSLEYDENFCMGGPGIILSRETLKRVAPHIRHCLKNLYTTHEDVELGRCVRKFADVSCTWSYEMQTILYHNSSGHEAFTGNLKQKEVNRAITLHPVKQYRHLYRVHSYMRQLKIEETIHDIVLLLRDIRKNYEIIKKNEEYEKELSTALKTILYKNELDKKMMEDIDYIGLEPNLKKFEPKSEKEILHWDFIQRSLYSADNLNPRRRMERAYKEGIEDVIREFMETINKFSRQRGRVIEYQDLLYGYARMDPIHGADFILDLLLKYKKYRGRKMTVPVRRHAYLQRQFSGLEIREIDITDQIGSDKFSPKKTFIQEVVENSINNIKNHFSDSTLFNLQGWIPSIKEKKIINFILPLSGRNYEEICLKNDKWTSLFIILFKNEKENSEGKIIEYVEKLKKIYESSMVKVVSVNDEFARAAALEIGARQCPDDEFNILFFIDVDMVFEETTLERIRLNTIQGRQIYFPIVFSEFDPTIVYNSEQVKESPNHYLINSNTGYWRQFGFGIASMYSKDLKMVGGYNTTIKGWGKEDVDVFDKFVTFSSNISIFRSVDHTLVHVFHLVECSEKLEELQLKMCKGTRKDTYGSVDQLANYLYDNPTDFEQGKEDISLNIDNNFVRMIHKTLRISFMIHYNCKQ</sequence>
<evidence type="ECO:0000313" key="11">
    <source>
        <dbReference type="EMBL" id="EEB11419.1"/>
    </source>
</evidence>
<keyword evidence="5 10" id="KW-0735">Signal-anchor</keyword>
<dbReference type="GO" id="GO:0047238">
    <property type="term" value="F:glucuronosyl-N-acetylgalactosaminyl-proteoglycan 4-beta-N-acetylgalactosaminyltransferase activity"/>
    <property type="evidence" value="ECO:0007669"/>
    <property type="project" value="TreeGrafter"/>
</dbReference>
<evidence type="ECO:0000256" key="1">
    <source>
        <dbReference type="ARBA" id="ARBA00004447"/>
    </source>
</evidence>
<keyword evidence="6" id="KW-1133">Transmembrane helix</keyword>
<dbReference type="KEGG" id="phu:Phum_PHUM115050"/>
<dbReference type="OrthoDB" id="431432at2759"/>
<comment type="subcellular location">
    <subcellularLocation>
        <location evidence="1 10">Golgi apparatus</location>
        <location evidence="1 10">Golgi stack membrane</location>
        <topology evidence="1 10">Single-pass type II membrane protein</topology>
    </subcellularLocation>
</comment>
<dbReference type="GeneID" id="8238281"/>
<evidence type="ECO:0000256" key="2">
    <source>
        <dbReference type="ARBA" id="ARBA00009239"/>
    </source>
</evidence>
<dbReference type="PANTHER" id="PTHR12369:SF11">
    <property type="entry name" value="HEXOSYLTRANSFERASE"/>
    <property type="match status" value="1"/>
</dbReference>
<dbReference type="VEuPathDB" id="VectorBase:PHUM115050"/>
<evidence type="ECO:0000256" key="5">
    <source>
        <dbReference type="ARBA" id="ARBA00022968"/>
    </source>
</evidence>
<dbReference type="FunFam" id="3.90.550.50:FF:000004">
    <property type="entry name" value="Hexosyltransferase"/>
    <property type="match status" value="1"/>
</dbReference>
<dbReference type="Proteomes" id="UP000009046">
    <property type="component" value="Unassembled WGS sequence"/>
</dbReference>
<dbReference type="AlphaFoldDB" id="E0VDG3"/>
<proteinExistence type="inferred from homology"/>
<dbReference type="STRING" id="121224.E0VDG3"/>
<keyword evidence="4" id="KW-0812">Transmembrane</keyword>
<dbReference type="EnsemblMetazoa" id="PHUM115050-RA">
    <property type="protein sequence ID" value="PHUM115050-PA"/>
    <property type="gene ID" value="PHUM115050"/>
</dbReference>
<dbReference type="InterPro" id="IPR008428">
    <property type="entry name" value="Chond_GalNAc"/>
</dbReference>
<dbReference type="OMA" id="CADRVNC"/>
<keyword evidence="3 10" id="KW-0808">Transferase</keyword>
<dbReference type="SUPFAM" id="SSF53448">
    <property type="entry name" value="Nucleotide-diphospho-sugar transferases"/>
    <property type="match status" value="2"/>
</dbReference>
<evidence type="ECO:0000313" key="12">
    <source>
        <dbReference type="EnsemblMetazoa" id="PHUM115050-PA"/>
    </source>
</evidence>
<name>E0VDG3_PEDHC</name>
<keyword evidence="8" id="KW-0472">Membrane</keyword>
<dbReference type="InterPro" id="IPR029044">
    <property type="entry name" value="Nucleotide-diphossugar_trans"/>
</dbReference>
<dbReference type="EC" id="2.4.1.-" evidence="10"/>
<dbReference type="PANTHER" id="PTHR12369">
    <property type="entry name" value="CHONDROITIN SYNTHASE"/>
    <property type="match status" value="1"/>
</dbReference>
<keyword evidence="9" id="KW-0325">Glycoprotein</keyword>
<accession>E0VDG3</accession>
<dbReference type="RefSeq" id="XP_002424157.1">
    <property type="nucleotide sequence ID" value="XM_002424112.1"/>
</dbReference>
<gene>
    <name evidence="12" type="primary">8238281</name>
    <name evidence="11" type="ORF">Phum_PHUM115050</name>
</gene>
<dbReference type="HOGENOM" id="CLU_016244_2_0_1"/>
<evidence type="ECO:0000256" key="6">
    <source>
        <dbReference type="ARBA" id="ARBA00022989"/>
    </source>
</evidence>
<dbReference type="Gene3D" id="3.90.550.50">
    <property type="match status" value="1"/>
</dbReference>
<dbReference type="EMBL" id="DS235075">
    <property type="protein sequence ID" value="EEB11419.1"/>
    <property type="molecule type" value="Genomic_DNA"/>
</dbReference>
<reference evidence="12" key="3">
    <citation type="submission" date="2021-02" db="UniProtKB">
        <authorList>
            <consortium name="EnsemblMetazoa"/>
        </authorList>
    </citation>
    <scope>IDENTIFICATION</scope>
    <source>
        <strain evidence="12">USDA</strain>
    </source>
</reference>
<keyword evidence="7 10" id="KW-0333">Golgi apparatus</keyword>
<dbReference type="InParanoid" id="E0VDG3"/>
<dbReference type="InterPro" id="IPR051227">
    <property type="entry name" value="CS_glycosyltransferase"/>
</dbReference>
<comment type="similarity">
    <text evidence="2 10">Belongs to the chondroitin N-acetylgalactosaminyltransferase family.</text>
</comment>
<evidence type="ECO:0000313" key="13">
    <source>
        <dbReference type="Proteomes" id="UP000009046"/>
    </source>
</evidence>
<evidence type="ECO:0000256" key="10">
    <source>
        <dbReference type="RuleBase" id="RU364016"/>
    </source>
</evidence>
<dbReference type="CTD" id="8238281"/>
<reference evidence="11" key="1">
    <citation type="submission" date="2007-04" db="EMBL/GenBank/DDBJ databases">
        <title>Annotation of Pediculus humanus corporis strain USDA.</title>
        <authorList>
            <person name="Kirkness E."/>
            <person name="Hannick L."/>
            <person name="Hass B."/>
            <person name="Bruggner R."/>
            <person name="Lawson D."/>
            <person name="Bidwell S."/>
            <person name="Joardar V."/>
            <person name="Caler E."/>
            <person name="Walenz B."/>
            <person name="Inman J."/>
            <person name="Schobel S."/>
            <person name="Galinsky K."/>
            <person name="Amedeo P."/>
            <person name="Strausberg R."/>
        </authorList>
    </citation>
    <scope>NUCLEOTIDE SEQUENCE</scope>
    <source>
        <strain evidence="11">USDA</strain>
    </source>
</reference>
<dbReference type="EMBL" id="AAZO01001359">
    <property type="status" value="NOT_ANNOTATED_CDS"/>
    <property type="molecule type" value="Genomic_DNA"/>
</dbReference>
<protein>
    <recommendedName>
        <fullName evidence="10">Hexosyltransferase</fullName>
        <ecNumber evidence="10">2.4.1.-</ecNumber>
    </recommendedName>
</protein>
<evidence type="ECO:0000256" key="7">
    <source>
        <dbReference type="ARBA" id="ARBA00023034"/>
    </source>
</evidence>
<evidence type="ECO:0000256" key="4">
    <source>
        <dbReference type="ARBA" id="ARBA00022692"/>
    </source>
</evidence>
<reference evidence="11" key="2">
    <citation type="submission" date="2007-04" db="EMBL/GenBank/DDBJ databases">
        <title>The genome of the human body louse.</title>
        <authorList>
            <consortium name="The Human Body Louse Genome Consortium"/>
            <person name="Kirkness E."/>
            <person name="Walenz B."/>
            <person name="Hass B."/>
            <person name="Bruggner R."/>
            <person name="Strausberg R."/>
        </authorList>
    </citation>
    <scope>NUCLEOTIDE SEQUENCE</scope>
    <source>
        <strain evidence="11">USDA</strain>
    </source>
</reference>
<dbReference type="Pfam" id="PF05679">
    <property type="entry name" value="CHGN"/>
    <property type="match status" value="1"/>
</dbReference>
<dbReference type="eggNOG" id="KOG3588">
    <property type="taxonomic scope" value="Eukaryota"/>
</dbReference>
<dbReference type="Gene3D" id="3.90.550.10">
    <property type="entry name" value="Spore Coat Polysaccharide Biosynthesis Protein SpsA, Chain A"/>
    <property type="match status" value="1"/>
</dbReference>
<organism>
    <name type="scientific">Pediculus humanus subsp. corporis</name>
    <name type="common">Body louse</name>
    <dbReference type="NCBI Taxonomy" id="121224"/>
    <lineage>
        <taxon>Eukaryota</taxon>
        <taxon>Metazoa</taxon>
        <taxon>Ecdysozoa</taxon>
        <taxon>Arthropoda</taxon>
        <taxon>Hexapoda</taxon>
        <taxon>Insecta</taxon>
        <taxon>Pterygota</taxon>
        <taxon>Neoptera</taxon>
        <taxon>Paraneoptera</taxon>
        <taxon>Psocodea</taxon>
        <taxon>Troctomorpha</taxon>
        <taxon>Phthiraptera</taxon>
        <taxon>Anoplura</taxon>
        <taxon>Pediculidae</taxon>
        <taxon>Pediculus</taxon>
    </lineage>
</organism>
<evidence type="ECO:0000256" key="9">
    <source>
        <dbReference type="ARBA" id="ARBA00023180"/>
    </source>
</evidence>